<feature type="compositionally biased region" description="Low complexity" evidence="2">
    <location>
        <begin position="258"/>
        <end position="271"/>
    </location>
</feature>
<evidence type="ECO:0000256" key="2">
    <source>
        <dbReference type="SAM" id="MobiDB-lite"/>
    </source>
</evidence>
<reference evidence="4 5" key="1">
    <citation type="submission" date="2023-09" db="EMBL/GenBank/DDBJ databases">
        <title>Thioclava shenzhenensis sp. nov., a multidrug resistant bacteria-antagonizing species isolated from coastal seawater.</title>
        <authorList>
            <person name="Long M."/>
        </authorList>
    </citation>
    <scope>NUCLEOTIDE SEQUENCE [LARGE SCALE GENOMIC DNA]</scope>
    <source>
        <strain evidence="4 5">FTW29</strain>
    </source>
</reference>
<organism evidence="4 5">
    <name type="scientific">Thioclava litoralis</name>
    <dbReference type="NCBI Taxonomy" id="3076557"/>
    <lineage>
        <taxon>Bacteria</taxon>
        <taxon>Pseudomonadati</taxon>
        <taxon>Pseudomonadota</taxon>
        <taxon>Alphaproteobacteria</taxon>
        <taxon>Rhodobacterales</taxon>
        <taxon>Paracoccaceae</taxon>
        <taxon>Thioclava</taxon>
    </lineage>
</organism>
<dbReference type="Pfam" id="PF11775">
    <property type="entry name" value="CobT_C"/>
    <property type="match status" value="1"/>
</dbReference>
<evidence type="ECO:0000313" key="4">
    <source>
        <dbReference type="EMBL" id="WRY33105.1"/>
    </source>
</evidence>
<dbReference type="RefSeq" id="WP_339109414.1">
    <property type="nucleotide sequence ID" value="NZ_CP135443.1"/>
</dbReference>
<feature type="compositionally biased region" description="Acidic residues" evidence="2">
    <location>
        <begin position="211"/>
        <end position="231"/>
    </location>
</feature>
<dbReference type="InterPro" id="IPR002035">
    <property type="entry name" value="VWF_A"/>
</dbReference>
<proteinExistence type="predicted"/>
<keyword evidence="4" id="KW-0436">Ligase</keyword>
<dbReference type="InterPro" id="IPR006538">
    <property type="entry name" value="CobT"/>
</dbReference>
<dbReference type="Gene3D" id="3.40.50.410">
    <property type="entry name" value="von Willebrand factor, type A domain"/>
    <property type="match status" value="1"/>
</dbReference>
<evidence type="ECO:0000256" key="1">
    <source>
        <dbReference type="NCBIfam" id="TIGR01651"/>
    </source>
</evidence>
<dbReference type="CDD" id="cd01454">
    <property type="entry name" value="vWA_norD_type"/>
    <property type="match status" value="1"/>
</dbReference>
<evidence type="ECO:0000259" key="3">
    <source>
        <dbReference type="PROSITE" id="PS50234"/>
    </source>
</evidence>
<evidence type="ECO:0000313" key="5">
    <source>
        <dbReference type="Proteomes" id="UP001623290"/>
    </source>
</evidence>
<dbReference type="PANTHER" id="PTHR41248">
    <property type="entry name" value="NORD PROTEIN"/>
    <property type="match status" value="1"/>
</dbReference>
<dbReference type="PANTHER" id="PTHR41248:SF1">
    <property type="entry name" value="NORD PROTEIN"/>
    <property type="match status" value="1"/>
</dbReference>
<dbReference type="NCBIfam" id="TIGR01651">
    <property type="entry name" value="CobT"/>
    <property type="match status" value="1"/>
</dbReference>
<dbReference type="PROSITE" id="PS50234">
    <property type="entry name" value="VWFA"/>
    <property type="match status" value="1"/>
</dbReference>
<gene>
    <name evidence="4" type="primary">cobT</name>
    <name evidence="4" type="ORF">RPE78_10425</name>
</gene>
<dbReference type="SMART" id="SM00327">
    <property type="entry name" value="VWA"/>
    <property type="match status" value="1"/>
</dbReference>
<dbReference type="InterPro" id="IPR025861">
    <property type="entry name" value="CobT_VWA_dom"/>
</dbReference>
<protein>
    <recommendedName>
        <fullName evidence="1">Cobaltochelatase subunit CobT</fullName>
        <ecNumber evidence="1">6.6.1.2</ecNumber>
    </recommendedName>
</protein>
<dbReference type="GO" id="GO:0051116">
    <property type="term" value="F:cobaltochelatase activity"/>
    <property type="evidence" value="ECO:0007669"/>
    <property type="project" value="UniProtKB-EC"/>
</dbReference>
<feature type="region of interest" description="Disordered" evidence="2">
    <location>
        <begin position="205"/>
        <end position="304"/>
    </location>
</feature>
<dbReference type="InterPro" id="IPR036465">
    <property type="entry name" value="vWFA_dom_sf"/>
</dbReference>
<feature type="compositionally biased region" description="Acidic residues" evidence="2">
    <location>
        <begin position="239"/>
        <end position="251"/>
    </location>
</feature>
<name>A0ABZ1DYY9_9RHOB</name>
<dbReference type="SUPFAM" id="SSF53300">
    <property type="entry name" value="vWA-like"/>
    <property type="match status" value="1"/>
</dbReference>
<dbReference type="EMBL" id="CP135443">
    <property type="protein sequence ID" value="WRY33105.1"/>
    <property type="molecule type" value="Genomic_DNA"/>
</dbReference>
<feature type="domain" description="VWFA" evidence="3">
    <location>
        <begin position="404"/>
        <end position="597"/>
    </location>
</feature>
<dbReference type="PIRSF" id="PIRSF031715">
    <property type="entry name" value="Cob_chel_CobT"/>
    <property type="match status" value="1"/>
</dbReference>
<feature type="compositionally biased region" description="Acidic residues" evidence="2">
    <location>
        <begin position="272"/>
        <end position="286"/>
    </location>
</feature>
<sequence length="624" mass="69666">MSKPIDNPADPFKKALAEATKTMADRPELTVSYTVDPSGSTGDTMRLPQVSRRMTRDEVLLARGTADQLALRLRHHDAGTHGRYRPAGDMAAALYEEMEYARCEALGARDMPGTLSNIDVKIAHEAARKGYAQIRNQAEAPLPVAAGYMIREMATGRKLPEGAEHVLDLWRPFMEQQGINLERLQDVLSDQTAFAKFSRQLISDLGYGDQLGDDPDDEMGDDGEDAEEAAPENDRGEMEEQEQQEQEEADASPERAQEQTQDQQQAATSTEELADPADGDEVEMPDPEAAMEPPPPPAASDADPNYTVFRTEFDEEIMAEELAEVAELERLRAYLDQQLEPLKGAVSRLANKLQRRLQAQQNRSWEFDREEGMLDAGRLARVVANPTTPLSFKIEHDTEFRDTVVTLLLDNSGSMRGRPISIAAICADVLARTLERCNVKVEILGFTTRAWKGGQSREEWLNAGRPQQPGRLNDLRHIIYKRADTPWRRARPNLGLMMKEGLLKENIDGEALEWAHRRITKRSEARKILMVISDGAPVDDSTLSVNPANFLDKHLHDVIAMIEKRRAVELLAIGIGHDVTKYYNRAVKISDAEELAGAMTEQLAGLFDADPRKRARVLGMRRAG</sequence>
<dbReference type="EC" id="6.6.1.2" evidence="1"/>
<dbReference type="Pfam" id="PF06213">
    <property type="entry name" value="CobT"/>
    <property type="match status" value="1"/>
</dbReference>
<dbReference type="Proteomes" id="UP001623290">
    <property type="component" value="Chromosome"/>
</dbReference>
<dbReference type="InterPro" id="IPR051928">
    <property type="entry name" value="NorD/CobT"/>
</dbReference>
<keyword evidence="5" id="KW-1185">Reference proteome</keyword>
<accession>A0ABZ1DYY9</accession>